<name>A0ABR7YBT8_9SPHI</name>
<keyword evidence="1" id="KW-1133">Transmembrane helix</keyword>
<dbReference type="PANTHER" id="PTHR30273">
    <property type="entry name" value="PERIPLASMIC SIGNAL SENSOR AND SIGMA FACTOR ACTIVATOR FECR-RELATED"/>
    <property type="match status" value="1"/>
</dbReference>
<dbReference type="Pfam" id="PF16344">
    <property type="entry name" value="FecR_C"/>
    <property type="match status" value="1"/>
</dbReference>
<dbReference type="InterPro" id="IPR012373">
    <property type="entry name" value="Ferrdict_sens_TM"/>
</dbReference>
<keyword evidence="1" id="KW-0472">Membrane</keyword>
<evidence type="ECO:0000259" key="2">
    <source>
        <dbReference type="Pfam" id="PF04773"/>
    </source>
</evidence>
<dbReference type="Proteomes" id="UP000651271">
    <property type="component" value="Unassembled WGS sequence"/>
</dbReference>
<evidence type="ECO:0000256" key="1">
    <source>
        <dbReference type="SAM" id="Phobius"/>
    </source>
</evidence>
<comment type="caution">
    <text evidence="4">The sequence shown here is derived from an EMBL/GenBank/DDBJ whole genome shotgun (WGS) entry which is preliminary data.</text>
</comment>
<dbReference type="Gene3D" id="3.55.50.30">
    <property type="match status" value="1"/>
</dbReference>
<feature type="domain" description="Protein FecR C-terminal" evidence="3">
    <location>
        <begin position="322"/>
        <end position="389"/>
    </location>
</feature>
<dbReference type="RefSeq" id="WP_190301543.1">
    <property type="nucleotide sequence ID" value="NZ_JACOIJ010000005.1"/>
</dbReference>
<keyword evidence="1" id="KW-0812">Transmembrane</keyword>
<sequence>MMTNKTAKELLDKYHSGTITDEELAILESWYNQQANENVQVKLSDEEIEEDLLKISTDIHALKNEASYKHMGRGKRFWFVAASILIVFTFGLSYLIFNPKTNQSNLEISNSASKIKNKDAIIPGDKRAILTLDDNTQIVLDDIEAGDIKSINNVKISKTATGQLIYDISANQNQNTPVTYNTISTPAGGEYQVKLSDGTLVILNAKSSIKFPTVFSGNDRRVEISGEVYFDVSYNSQKPFFVEAGGQTVKVLGTQFNINSYSKEKGIKTTLIEGSVLVKSNLKNLSKVLKPGQESILDQQHSQFSVSTVDIESAVAWKNGFFIFDNEELEDIMNHIARWYDVEIEYNNINKTTQFGGAISRYRKLEDVLNLLELTDKVKFKIQGRRIIVMN</sequence>
<organism evidence="4 5">
    <name type="scientific">Sphingobacterium litopenaei</name>
    <dbReference type="NCBI Taxonomy" id="2763500"/>
    <lineage>
        <taxon>Bacteria</taxon>
        <taxon>Pseudomonadati</taxon>
        <taxon>Bacteroidota</taxon>
        <taxon>Sphingobacteriia</taxon>
        <taxon>Sphingobacteriales</taxon>
        <taxon>Sphingobacteriaceae</taxon>
        <taxon>Sphingobacterium</taxon>
    </lineage>
</organism>
<evidence type="ECO:0000313" key="5">
    <source>
        <dbReference type="Proteomes" id="UP000651271"/>
    </source>
</evidence>
<gene>
    <name evidence="4" type="ORF">H8B04_04175</name>
</gene>
<feature type="transmembrane region" description="Helical" evidence="1">
    <location>
        <begin position="77"/>
        <end position="97"/>
    </location>
</feature>
<reference evidence="4 5" key="1">
    <citation type="submission" date="2020-08" db="EMBL/GenBank/DDBJ databases">
        <title>Sphingobacterium sp. DN04309 isolated from aquaculture water.</title>
        <authorList>
            <person name="Zhang M."/>
        </authorList>
    </citation>
    <scope>NUCLEOTIDE SEQUENCE [LARGE SCALE GENOMIC DNA]</scope>
    <source>
        <strain evidence="4 5">DN04309</strain>
    </source>
</reference>
<dbReference type="EMBL" id="JACOIJ010000005">
    <property type="protein sequence ID" value="MBD1428774.1"/>
    <property type="molecule type" value="Genomic_DNA"/>
</dbReference>
<dbReference type="Gene3D" id="2.60.120.1440">
    <property type="match status" value="1"/>
</dbReference>
<dbReference type="Pfam" id="PF04773">
    <property type="entry name" value="FecR"/>
    <property type="match status" value="1"/>
</dbReference>
<feature type="domain" description="FecR protein" evidence="2">
    <location>
        <begin position="182"/>
        <end position="276"/>
    </location>
</feature>
<dbReference type="InterPro" id="IPR006860">
    <property type="entry name" value="FecR"/>
</dbReference>
<protein>
    <submittedName>
        <fullName evidence="4">DUF4974 domain-containing protein</fullName>
    </submittedName>
</protein>
<evidence type="ECO:0000259" key="3">
    <source>
        <dbReference type="Pfam" id="PF16344"/>
    </source>
</evidence>
<keyword evidence="5" id="KW-1185">Reference proteome</keyword>
<dbReference type="PANTHER" id="PTHR30273:SF2">
    <property type="entry name" value="PROTEIN FECR"/>
    <property type="match status" value="1"/>
</dbReference>
<proteinExistence type="predicted"/>
<evidence type="ECO:0000313" key="4">
    <source>
        <dbReference type="EMBL" id="MBD1428774.1"/>
    </source>
</evidence>
<accession>A0ABR7YBT8</accession>
<dbReference type="InterPro" id="IPR032508">
    <property type="entry name" value="FecR_C"/>
</dbReference>